<dbReference type="RefSeq" id="WP_172688291.1">
    <property type="nucleotide sequence ID" value="NZ_KX156773.1"/>
</dbReference>
<accession>A0A1B2RC42</accession>
<evidence type="ECO:0000313" key="1">
    <source>
        <dbReference type="EMBL" id="AOB42032.1"/>
    </source>
</evidence>
<dbReference type="EMBL" id="KX156773">
    <property type="protein sequence ID" value="AOB42032.1"/>
    <property type="molecule type" value="Genomic_DNA"/>
</dbReference>
<protein>
    <submittedName>
        <fullName evidence="1">Uncharacterized protein</fullName>
    </submittedName>
</protein>
<organism evidence="1">
    <name type="scientific">Escherichia coli</name>
    <dbReference type="NCBI Taxonomy" id="562"/>
    <lineage>
        <taxon>Bacteria</taxon>
        <taxon>Pseudomonadati</taxon>
        <taxon>Pseudomonadota</taxon>
        <taxon>Gammaproteobacteria</taxon>
        <taxon>Enterobacterales</taxon>
        <taxon>Enterobacteriaceae</taxon>
        <taxon>Escherichia</taxon>
    </lineage>
</organism>
<dbReference type="AlphaFoldDB" id="A0A1B2RC42"/>
<name>A0A1B2RC42_ECOLX</name>
<keyword evidence="1" id="KW-0614">Plasmid</keyword>
<reference evidence="1" key="1">
    <citation type="submission" date="2016-04" db="EMBL/GenBank/DDBJ databases">
        <title>Characterization of the 'ancient' IncA/C plasmids R16a and IP40a and their rearrangements using Oxford Nanopore MinION sequencer device.</title>
        <authorList>
            <person name="Szabo M."/>
            <person name="Wilk T."/>
            <person name="Nagy T."/>
            <person name="Farkas T."/>
            <person name="Hegyi A."/>
            <person name="Olasz F."/>
            <person name="Kiss J."/>
        </authorList>
    </citation>
    <scope>NUCLEOTIDE SEQUENCE</scope>
    <source>
        <strain evidence="1">K-12</strain>
        <plasmid evidence="1">R16a</plasmid>
    </source>
</reference>
<geneLocation type="plasmid" evidence="1">
    <name>R16a</name>
</geneLocation>
<sequence length="133" mass="14654">MKVEQRQMIERVIAREAIKGLLADDFKISVFDGEQTTLADSIDAAAIEAAMFTTDEDQLHVTHKHVNEKGWVLFIYGNDGHDVIADHTTNMEQSLKGASELADKIADEDPATLAQVLANLAQDLAREDHLPAD</sequence>
<proteinExistence type="predicted"/>